<gene>
    <name evidence="8" type="ORF">I6N96_16430</name>
</gene>
<feature type="domain" description="Core-binding (CB)" evidence="7">
    <location>
        <begin position="64"/>
        <end position="147"/>
    </location>
</feature>
<evidence type="ECO:0000256" key="3">
    <source>
        <dbReference type="ARBA" id="ARBA00023125"/>
    </source>
</evidence>
<keyword evidence="4" id="KW-0233">DNA recombination</keyword>
<dbReference type="InterPro" id="IPR011010">
    <property type="entry name" value="DNA_brk_join_enz"/>
</dbReference>
<dbReference type="InterPro" id="IPR002104">
    <property type="entry name" value="Integrase_catalytic"/>
</dbReference>
<dbReference type="Gene3D" id="1.10.150.130">
    <property type="match status" value="1"/>
</dbReference>
<feature type="domain" description="Tyr recombinase" evidence="6">
    <location>
        <begin position="169"/>
        <end position="360"/>
    </location>
</feature>
<name>A0ABS4CMS3_9ENTE</name>
<dbReference type="SUPFAM" id="SSF56349">
    <property type="entry name" value="DNA breaking-rejoining enzymes"/>
    <property type="match status" value="1"/>
</dbReference>
<dbReference type="InterPro" id="IPR050090">
    <property type="entry name" value="Tyrosine_recombinase_XerCD"/>
</dbReference>
<reference evidence="8 9" key="1">
    <citation type="submission" date="2020-12" db="EMBL/GenBank/DDBJ databases">
        <title>Vagococcus allomyrinae sp. nov. and Enterococcus lavae sp. nov., isolated from the larvae of Allomyrina dichotoma.</title>
        <authorList>
            <person name="Lee S.D."/>
        </authorList>
    </citation>
    <scope>NUCLEOTIDE SEQUENCE [LARGE SCALE GENOMIC DNA]</scope>
    <source>
        <strain evidence="8 9">BWM-S5</strain>
    </source>
</reference>
<proteinExistence type="inferred from homology"/>
<dbReference type="RefSeq" id="WP_209558656.1">
    <property type="nucleotide sequence ID" value="NZ_JAEDXU010000010.1"/>
</dbReference>
<organism evidence="8 9">
    <name type="scientific">Enterococcus larvae</name>
    <dbReference type="NCBI Taxonomy" id="2794352"/>
    <lineage>
        <taxon>Bacteria</taxon>
        <taxon>Bacillati</taxon>
        <taxon>Bacillota</taxon>
        <taxon>Bacilli</taxon>
        <taxon>Lactobacillales</taxon>
        <taxon>Enterococcaceae</taxon>
        <taxon>Enterococcus</taxon>
    </lineage>
</organism>
<dbReference type="Proteomes" id="UP000673375">
    <property type="component" value="Unassembled WGS sequence"/>
</dbReference>
<evidence type="ECO:0000256" key="1">
    <source>
        <dbReference type="ARBA" id="ARBA00008857"/>
    </source>
</evidence>
<sequence length="376" mass="43463">MVKRGENIYKRKDGRWEGRYKKSRSKNGRIIYGYIYGKTYSEAREKLLEKKQQYSGNTNRVFEGTLAEWLDYWLYTAIKDQVKQSTWTSYESKIRNHIIPSLGKKKLHLLEKEHINMFVQQLSTENYSDNTTKNIITILKISINYAVDNGYLVTNPCRSISISFTSKSNAVHALTTNEQKKLEALAFEEKGSSAVIIGLATGMRVGEICGLRWADIDFEQEMINVNCTLQRIPNPDDLNRTKVLISTPKTKSSIRKIPLGKFLKMYLLKKYGESDSKYVVSTNGNHTEPRMVNYHLRKLVRQAGITPIHFHVLRHTFATRCVENGVDISSLSKLLGHRSTKLTLDTYADSLWEKRREAMAVIDQRQFDYSEVINRQ</sequence>
<evidence type="ECO:0000313" key="9">
    <source>
        <dbReference type="Proteomes" id="UP000673375"/>
    </source>
</evidence>
<accession>A0ABS4CMS3</accession>
<dbReference type="Gene3D" id="1.10.443.10">
    <property type="entry name" value="Intergrase catalytic core"/>
    <property type="match status" value="1"/>
</dbReference>
<comment type="caution">
    <text evidence="8">The sequence shown here is derived from an EMBL/GenBank/DDBJ whole genome shotgun (WGS) entry which is preliminary data.</text>
</comment>
<keyword evidence="3 5" id="KW-0238">DNA-binding</keyword>
<keyword evidence="2" id="KW-0229">DNA integration</keyword>
<dbReference type="PANTHER" id="PTHR30349">
    <property type="entry name" value="PHAGE INTEGRASE-RELATED"/>
    <property type="match status" value="1"/>
</dbReference>
<dbReference type="InterPro" id="IPR010998">
    <property type="entry name" value="Integrase_recombinase_N"/>
</dbReference>
<protein>
    <submittedName>
        <fullName evidence="8">Site-specific integrase</fullName>
    </submittedName>
</protein>
<dbReference type="PROSITE" id="PS51900">
    <property type="entry name" value="CB"/>
    <property type="match status" value="1"/>
</dbReference>
<dbReference type="PROSITE" id="PS51898">
    <property type="entry name" value="TYR_RECOMBINASE"/>
    <property type="match status" value="1"/>
</dbReference>
<dbReference type="PANTHER" id="PTHR30349:SF64">
    <property type="entry name" value="PROPHAGE INTEGRASE INTD-RELATED"/>
    <property type="match status" value="1"/>
</dbReference>
<evidence type="ECO:0000259" key="7">
    <source>
        <dbReference type="PROSITE" id="PS51900"/>
    </source>
</evidence>
<dbReference type="Pfam" id="PF14659">
    <property type="entry name" value="Phage_int_SAM_3"/>
    <property type="match status" value="1"/>
</dbReference>
<dbReference type="EMBL" id="JAEDXU010000010">
    <property type="protein sequence ID" value="MBP1047879.1"/>
    <property type="molecule type" value="Genomic_DNA"/>
</dbReference>
<evidence type="ECO:0000256" key="5">
    <source>
        <dbReference type="PROSITE-ProRule" id="PRU01248"/>
    </source>
</evidence>
<dbReference type="InterPro" id="IPR044068">
    <property type="entry name" value="CB"/>
</dbReference>
<dbReference type="Pfam" id="PF00589">
    <property type="entry name" value="Phage_integrase"/>
    <property type="match status" value="1"/>
</dbReference>
<evidence type="ECO:0000313" key="8">
    <source>
        <dbReference type="EMBL" id="MBP1047879.1"/>
    </source>
</evidence>
<evidence type="ECO:0000259" key="6">
    <source>
        <dbReference type="PROSITE" id="PS51898"/>
    </source>
</evidence>
<comment type="similarity">
    <text evidence="1">Belongs to the 'phage' integrase family.</text>
</comment>
<keyword evidence="9" id="KW-1185">Reference proteome</keyword>
<evidence type="ECO:0000256" key="2">
    <source>
        <dbReference type="ARBA" id="ARBA00022908"/>
    </source>
</evidence>
<dbReference type="InterPro" id="IPR013762">
    <property type="entry name" value="Integrase-like_cat_sf"/>
</dbReference>
<dbReference type="InterPro" id="IPR004107">
    <property type="entry name" value="Integrase_SAM-like_N"/>
</dbReference>
<evidence type="ECO:0000256" key="4">
    <source>
        <dbReference type="ARBA" id="ARBA00023172"/>
    </source>
</evidence>
<dbReference type="CDD" id="cd01189">
    <property type="entry name" value="INT_ICEBs1_C_like"/>
    <property type="match status" value="1"/>
</dbReference>